<proteinExistence type="predicted"/>
<dbReference type="EMBL" id="LCMI01000001">
    <property type="protein sequence ID" value="KKU33820.1"/>
    <property type="molecule type" value="Genomic_DNA"/>
</dbReference>
<reference evidence="10 11" key="1">
    <citation type="journal article" date="2015" name="Nature">
        <title>rRNA introns, odd ribosomes, and small enigmatic genomes across a large radiation of phyla.</title>
        <authorList>
            <person name="Brown C.T."/>
            <person name="Hug L.A."/>
            <person name="Thomas B.C."/>
            <person name="Sharon I."/>
            <person name="Castelle C.J."/>
            <person name="Singh A."/>
            <person name="Wilkins M.J."/>
            <person name="Williams K.H."/>
            <person name="Banfield J.F."/>
        </authorList>
    </citation>
    <scope>NUCLEOTIDE SEQUENCE [LARGE SCALE GENOMIC DNA]</scope>
</reference>
<evidence type="ECO:0000256" key="7">
    <source>
        <dbReference type="ARBA" id="ARBA00023136"/>
    </source>
</evidence>
<accession>A0A0G1SKJ3</accession>
<sequence length="415" mass="47252">MKRDKLAVIVVLLGTLVRFFRLPELASFSYEQALALEASGQMVQTGKLSLIGVEYFIRQTSTGHSFFNSAFYLYPLAIMQKLFGFDPLVTTVLFTVLNILSGIGLYLVVRRYFTPVAAKTALTLFMFSPIMVNISRSIWHVYLLVPVTVCSIWLLYTSTRTPKPVWFGLLGVVLGFGFGLNISYVLALMTGLIMCSFILYQKHKLGYLIYLLLGMVLGNLPTVIFDLRHNFYNTYTFATFLSEMFSGTKTGFSFEPYHFLYFLIPIFILISIVITRQLSKRLVYSVLALYVLISIPGWHLTVKYPQGMPDGTNLQTLRHISSIISQDSSSEFEVAAILDGETRAENLRYFLTYVDHKLSMSADKYPEAKTLYVVSYLDQDPLTKSVWELDSIKPAKVAREWNINELIKLTKLEKL</sequence>
<keyword evidence="3" id="KW-0328">Glycosyltransferase</keyword>
<dbReference type="InterPro" id="IPR038731">
    <property type="entry name" value="RgtA/B/C-like"/>
</dbReference>
<dbReference type="Pfam" id="PF13231">
    <property type="entry name" value="PMT_2"/>
    <property type="match status" value="1"/>
</dbReference>
<dbReference type="InterPro" id="IPR050297">
    <property type="entry name" value="LipidA_mod_glycosyltrf_83"/>
</dbReference>
<evidence type="ECO:0000256" key="2">
    <source>
        <dbReference type="ARBA" id="ARBA00022475"/>
    </source>
</evidence>
<comment type="subcellular location">
    <subcellularLocation>
        <location evidence="1">Cell membrane</location>
        <topology evidence="1">Multi-pass membrane protein</topology>
    </subcellularLocation>
</comment>
<evidence type="ECO:0000256" key="1">
    <source>
        <dbReference type="ARBA" id="ARBA00004651"/>
    </source>
</evidence>
<keyword evidence="6 8" id="KW-1133">Transmembrane helix</keyword>
<dbReference type="PANTHER" id="PTHR33908:SF11">
    <property type="entry name" value="MEMBRANE PROTEIN"/>
    <property type="match status" value="1"/>
</dbReference>
<feature type="transmembrane region" description="Helical" evidence="8">
    <location>
        <begin position="258"/>
        <end position="275"/>
    </location>
</feature>
<dbReference type="PANTHER" id="PTHR33908">
    <property type="entry name" value="MANNOSYLTRANSFERASE YKCB-RELATED"/>
    <property type="match status" value="1"/>
</dbReference>
<keyword evidence="4 10" id="KW-0808">Transferase</keyword>
<keyword evidence="2" id="KW-1003">Cell membrane</keyword>
<protein>
    <submittedName>
        <fullName evidence="10">Glycosyl transferase family 39</fullName>
    </submittedName>
</protein>
<evidence type="ECO:0000256" key="4">
    <source>
        <dbReference type="ARBA" id="ARBA00022679"/>
    </source>
</evidence>
<keyword evidence="7 8" id="KW-0472">Membrane</keyword>
<evidence type="ECO:0000256" key="8">
    <source>
        <dbReference type="SAM" id="Phobius"/>
    </source>
</evidence>
<dbReference type="GO" id="GO:0005886">
    <property type="term" value="C:plasma membrane"/>
    <property type="evidence" value="ECO:0007669"/>
    <property type="project" value="UniProtKB-SubCell"/>
</dbReference>
<feature type="transmembrane region" description="Helical" evidence="8">
    <location>
        <begin position="88"/>
        <end position="109"/>
    </location>
</feature>
<evidence type="ECO:0000256" key="6">
    <source>
        <dbReference type="ARBA" id="ARBA00022989"/>
    </source>
</evidence>
<feature type="transmembrane region" description="Helical" evidence="8">
    <location>
        <begin position="205"/>
        <end position="225"/>
    </location>
</feature>
<name>A0A0G1SKJ3_9BACT</name>
<feature type="transmembrane region" description="Helical" evidence="8">
    <location>
        <begin position="168"/>
        <end position="199"/>
    </location>
</feature>
<feature type="transmembrane region" description="Helical" evidence="8">
    <location>
        <begin position="282"/>
        <end position="300"/>
    </location>
</feature>
<dbReference type="GO" id="GO:0009103">
    <property type="term" value="P:lipopolysaccharide biosynthetic process"/>
    <property type="evidence" value="ECO:0007669"/>
    <property type="project" value="UniProtKB-ARBA"/>
</dbReference>
<dbReference type="GO" id="GO:0016763">
    <property type="term" value="F:pentosyltransferase activity"/>
    <property type="evidence" value="ECO:0007669"/>
    <property type="project" value="TreeGrafter"/>
</dbReference>
<dbReference type="AlphaFoldDB" id="A0A0G1SKJ3"/>
<evidence type="ECO:0000313" key="11">
    <source>
        <dbReference type="Proteomes" id="UP000034794"/>
    </source>
</evidence>
<comment type="caution">
    <text evidence="10">The sequence shown here is derived from an EMBL/GenBank/DDBJ whole genome shotgun (WGS) entry which is preliminary data.</text>
</comment>
<gene>
    <name evidence="10" type="ORF">UX47_C0001G0103</name>
</gene>
<evidence type="ECO:0000313" key="10">
    <source>
        <dbReference type="EMBL" id="KKU33820.1"/>
    </source>
</evidence>
<evidence type="ECO:0000256" key="5">
    <source>
        <dbReference type="ARBA" id="ARBA00022692"/>
    </source>
</evidence>
<organism evidence="10 11">
    <name type="scientific">Candidatus Collierbacteria bacterium GW2011_GWA2_46_26</name>
    <dbReference type="NCBI Taxonomy" id="1618381"/>
    <lineage>
        <taxon>Bacteria</taxon>
        <taxon>Candidatus Collieribacteriota</taxon>
    </lineage>
</organism>
<keyword evidence="5 8" id="KW-0812">Transmembrane</keyword>
<feature type="transmembrane region" description="Helical" evidence="8">
    <location>
        <begin position="138"/>
        <end position="156"/>
    </location>
</feature>
<feature type="domain" description="Glycosyltransferase RgtA/B/C/D-like" evidence="9">
    <location>
        <begin position="73"/>
        <end position="212"/>
    </location>
</feature>
<evidence type="ECO:0000256" key="3">
    <source>
        <dbReference type="ARBA" id="ARBA00022676"/>
    </source>
</evidence>
<dbReference type="Proteomes" id="UP000034794">
    <property type="component" value="Unassembled WGS sequence"/>
</dbReference>
<evidence type="ECO:0000259" key="9">
    <source>
        <dbReference type="Pfam" id="PF13231"/>
    </source>
</evidence>